<reference evidence="2 3" key="1">
    <citation type="journal article" date="2019" name="Nat. Ecol. Evol.">
        <title>Megaphylogeny resolves global patterns of mushroom evolution.</title>
        <authorList>
            <person name="Varga T."/>
            <person name="Krizsan K."/>
            <person name="Foldi C."/>
            <person name="Dima B."/>
            <person name="Sanchez-Garcia M."/>
            <person name="Sanchez-Ramirez S."/>
            <person name="Szollosi G.J."/>
            <person name="Szarkandi J.G."/>
            <person name="Papp V."/>
            <person name="Albert L."/>
            <person name="Andreopoulos W."/>
            <person name="Angelini C."/>
            <person name="Antonin V."/>
            <person name="Barry K.W."/>
            <person name="Bougher N.L."/>
            <person name="Buchanan P."/>
            <person name="Buyck B."/>
            <person name="Bense V."/>
            <person name="Catcheside P."/>
            <person name="Chovatia M."/>
            <person name="Cooper J."/>
            <person name="Damon W."/>
            <person name="Desjardin D."/>
            <person name="Finy P."/>
            <person name="Geml J."/>
            <person name="Haridas S."/>
            <person name="Hughes K."/>
            <person name="Justo A."/>
            <person name="Karasinski D."/>
            <person name="Kautmanova I."/>
            <person name="Kiss B."/>
            <person name="Kocsube S."/>
            <person name="Kotiranta H."/>
            <person name="LaButti K.M."/>
            <person name="Lechner B.E."/>
            <person name="Liimatainen K."/>
            <person name="Lipzen A."/>
            <person name="Lukacs Z."/>
            <person name="Mihaltcheva S."/>
            <person name="Morgado L.N."/>
            <person name="Niskanen T."/>
            <person name="Noordeloos M.E."/>
            <person name="Ohm R.A."/>
            <person name="Ortiz-Santana B."/>
            <person name="Ovrebo C."/>
            <person name="Racz N."/>
            <person name="Riley R."/>
            <person name="Savchenko A."/>
            <person name="Shiryaev A."/>
            <person name="Soop K."/>
            <person name="Spirin V."/>
            <person name="Szebenyi C."/>
            <person name="Tomsovsky M."/>
            <person name="Tulloss R.E."/>
            <person name="Uehling J."/>
            <person name="Grigoriev I.V."/>
            <person name="Vagvolgyi C."/>
            <person name="Papp T."/>
            <person name="Martin F.M."/>
            <person name="Miettinen O."/>
            <person name="Hibbett D.S."/>
            <person name="Nagy L.G."/>
        </authorList>
    </citation>
    <scope>NUCLEOTIDE SEQUENCE [LARGE SCALE GENOMIC DNA]</scope>
    <source>
        <strain evidence="2 3">FP101781</strain>
    </source>
</reference>
<accession>A0A4Y7SJ37</accession>
<dbReference type="PROSITE" id="PS50181">
    <property type="entry name" value="FBOX"/>
    <property type="match status" value="1"/>
</dbReference>
<evidence type="ECO:0000313" key="3">
    <source>
        <dbReference type="Proteomes" id="UP000298030"/>
    </source>
</evidence>
<evidence type="ECO:0000259" key="1">
    <source>
        <dbReference type="PROSITE" id="PS50181"/>
    </source>
</evidence>
<sequence>MSDNQPFPAVHDPMVALDPEVRDFNSSYIDVPCEIWMEIAELSDGIDVLSLSSTCKTIHSFLSSRAFWIRFLQSVCREYGVFPPTFSVTTMSTFQIKNAALRPSRWGGERFPSTTTRWPYDRSPWGAPLTEGIQCSQIVGLVPGGRFLVTRSCDIVTISLWDLGVLGSTDPSLPRMMTACRTGDSAVRDHCQATMCAASDQILRVLVVLCTGDAEYLAKVLHIEPSGENPTFVDVASLRITNQESGIRPPLIRRNHVILSSNQSVLLWDYSIGRVAGWAVPEASEEPACSAKWQARHVSSA</sequence>
<protein>
    <recommendedName>
        <fullName evidence="1">F-box domain-containing protein</fullName>
    </recommendedName>
</protein>
<dbReference type="OrthoDB" id="424465at2759"/>
<feature type="domain" description="F-box" evidence="1">
    <location>
        <begin position="25"/>
        <end position="71"/>
    </location>
</feature>
<comment type="caution">
    <text evidence="2">The sequence shown here is derived from an EMBL/GenBank/DDBJ whole genome shotgun (WGS) entry which is preliminary data.</text>
</comment>
<name>A0A4Y7SJ37_COPMI</name>
<gene>
    <name evidence="2" type="ORF">FA13DRAFT_87051</name>
</gene>
<dbReference type="SUPFAM" id="SSF81383">
    <property type="entry name" value="F-box domain"/>
    <property type="match status" value="1"/>
</dbReference>
<keyword evidence="3" id="KW-1185">Reference proteome</keyword>
<dbReference type="Pfam" id="PF00646">
    <property type="entry name" value="F-box"/>
    <property type="match status" value="1"/>
</dbReference>
<dbReference type="Proteomes" id="UP000298030">
    <property type="component" value="Unassembled WGS sequence"/>
</dbReference>
<dbReference type="InterPro" id="IPR001810">
    <property type="entry name" value="F-box_dom"/>
</dbReference>
<proteinExistence type="predicted"/>
<evidence type="ECO:0000313" key="2">
    <source>
        <dbReference type="EMBL" id="TEB21910.1"/>
    </source>
</evidence>
<dbReference type="AlphaFoldDB" id="A0A4Y7SJ37"/>
<dbReference type="EMBL" id="QPFP01000100">
    <property type="protein sequence ID" value="TEB21910.1"/>
    <property type="molecule type" value="Genomic_DNA"/>
</dbReference>
<dbReference type="InterPro" id="IPR036047">
    <property type="entry name" value="F-box-like_dom_sf"/>
</dbReference>
<organism evidence="2 3">
    <name type="scientific">Coprinellus micaceus</name>
    <name type="common">Glistening ink-cap mushroom</name>
    <name type="synonym">Coprinus micaceus</name>
    <dbReference type="NCBI Taxonomy" id="71717"/>
    <lineage>
        <taxon>Eukaryota</taxon>
        <taxon>Fungi</taxon>
        <taxon>Dikarya</taxon>
        <taxon>Basidiomycota</taxon>
        <taxon>Agaricomycotina</taxon>
        <taxon>Agaricomycetes</taxon>
        <taxon>Agaricomycetidae</taxon>
        <taxon>Agaricales</taxon>
        <taxon>Agaricineae</taxon>
        <taxon>Psathyrellaceae</taxon>
        <taxon>Coprinellus</taxon>
    </lineage>
</organism>